<organism evidence="1 2">
    <name type="scientific">Hoyosella rhizosphaerae</name>
    <dbReference type="NCBI Taxonomy" id="1755582"/>
    <lineage>
        <taxon>Bacteria</taxon>
        <taxon>Bacillati</taxon>
        <taxon>Actinomycetota</taxon>
        <taxon>Actinomycetes</taxon>
        <taxon>Mycobacteriales</taxon>
        <taxon>Hoyosellaceae</taxon>
        <taxon>Hoyosella</taxon>
    </lineage>
</organism>
<evidence type="ECO:0000313" key="2">
    <source>
        <dbReference type="Proteomes" id="UP000641514"/>
    </source>
</evidence>
<name>A0A916XDL7_9ACTN</name>
<dbReference type="Proteomes" id="UP000641514">
    <property type="component" value="Unassembled WGS sequence"/>
</dbReference>
<comment type="caution">
    <text evidence="1">The sequence shown here is derived from an EMBL/GenBank/DDBJ whole genome shotgun (WGS) entry which is preliminary data.</text>
</comment>
<dbReference type="EMBL" id="BMJH01000002">
    <property type="protein sequence ID" value="GGC66147.1"/>
    <property type="molecule type" value="Genomic_DNA"/>
</dbReference>
<gene>
    <name evidence="1" type="ORF">GCM10011410_18390</name>
</gene>
<keyword evidence="2" id="KW-1185">Reference proteome</keyword>
<protein>
    <submittedName>
        <fullName evidence="1">Uncharacterized protein</fullName>
    </submittedName>
</protein>
<evidence type="ECO:0000313" key="1">
    <source>
        <dbReference type="EMBL" id="GGC66147.1"/>
    </source>
</evidence>
<reference evidence="1" key="2">
    <citation type="submission" date="2020-09" db="EMBL/GenBank/DDBJ databases">
        <authorList>
            <person name="Sun Q."/>
            <person name="Zhou Y."/>
        </authorList>
    </citation>
    <scope>NUCLEOTIDE SEQUENCE</scope>
    <source>
        <strain evidence="1">CGMCC 1.15478</strain>
    </source>
</reference>
<proteinExistence type="predicted"/>
<reference evidence="1" key="1">
    <citation type="journal article" date="2014" name="Int. J. Syst. Evol. Microbiol.">
        <title>Complete genome sequence of Corynebacterium casei LMG S-19264T (=DSM 44701T), isolated from a smear-ripened cheese.</title>
        <authorList>
            <consortium name="US DOE Joint Genome Institute (JGI-PGF)"/>
            <person name="Walter F."/>
            <person name="Albersmeier A."/>
            <person name="Kalinowski J."/>
            <person name="Ruckert C."/>
        </authorList>
    </citation>
    <scope>NUCLEOTIDE SEQUENCE</scope>
    <source>
        <strain evidence="1">CGMCC 1.15478</strain>
    </source>
</reference>
<accession>A0A916XDL7</accession>
<dbReference type="AlphaFoldDB" id="A0A916XDL7"/>
<sequence length="71" mass="7625">MLVSKLEEVEIGVASHWCSSFSDYVIVVVSVCPCKARGSKKGVDQIVPVGEGALPEQRAAQSLVLVENHLM</sequence>